<evidence type="ECO:0000256" key="2">
    <source>
        <dbReference type="ARBA" id="ARBA00023163"/>
    </source>
</evidence>
<dbReference type="OrthoDB" id="3404896at2"/>
<evidence type="ECO:0000313" key="5">
    <source>
        <dbReference type="Proteomes" id="UP000198415"/>
    </source>
</evidence>
<accession>A0A239B427</accession>
<reference evidence="4 5" key="1">
    <citation type="submission" date="2017-06" db="EMBL/GenBank/DDBJ databases">
        <authorList>
            <person name="Kim H.J."/>
            <person name="Triplett B.A."/>
        </authorList>
    </citation>
    <scope>NUCLEOTIDE SEQUENCE [LARGE SCALE GENOMIC DNA]</scope>
    <source>
        <strain evidence="4 5">DSM 43151</strain>
    </source>
</reference>
<keyword evidence="3" id="KW-0812">Transmembrane</keyword>
<keyword evidence="5" id="KW-1185">Reference proteome</keyword>
<feature type="transmembrane region" description="Helical" evidence="3">
    <location>
        <begin position="128"/>
        <end position="150"/>
    </location>
</feature>
<evidence type="ECO:0000313" key="4">
    <source>
        <dbReference type="EMBL" id="SNS02600.1"/>
    </source>
</evidence>
<evidence type="ECO:0000256" key="3">
    <source>
        <dbReference type="SAM" id="Phobius"/>
    </source>
</evidence>
<keyword evidence="1" id="KW-0805">Transcription regulation</keyword>
<dbReference type="InterPro" id="IPR041916">
    <property type="entry name" value="Anti_sigma_zinc_sf"/>
</dbReference>
<proteinExistence type="predicted"/>
<dbReference type="AlphaFoldDB" id="A0A239B427"/>
<dbReference type="Gene3D" id="1.10.10.1320">
    <property type="entry name" value="Anti-sigma factor, zinc-finger domain"/>
    <property type="match status" value="1"/>
</dbReference>
<dbReference type="RefSeq" id="WP_089295239.1">
    <property type="nucleotide sequence ID" value="NZ_BOMU01000049.1"/>
</dbReference>
<keyword evidence="3" id="KW-1133">Transmembrane helix</keyword>
<dbReference type="Proteomes" id="UP000198415">
    <property type="component" value="Unassembled WGS sequence"/>
</dbReference>
<sequence length="300" mass="30730">MTGAEFHGVDIDLLADYVGGALDGTPEAARVASLIAAEPGWREAYELLAPEMAMVGALLAELPAEPMPDDVVARLEAALAVEPALRVTGVPVEAVPESVDAGHSAAPAVPPKVVDLGERRRKRGNRRWIHFAAPIGVAAGAAAFVGYGLLAQPQFATEQADSRAAGDSGAGEAMVAAAPQTTLTSGINYTLGTLGRASKSATELPLDAYGNSEPPRVMTSNTELNRLTDHNALLDCLNAIAAENGGGALTVRSVDYARFDGDPALVVRFTASNGEWAWASGPGCGLPGGGADTRGAVPVR</sequence>
<gene>
    <name evidence="4" type="ORF">SAMN06264365_108320</name>
</gene>
<keyword evidence="3" id="KW-0472">Membrane</keyword>
<organism evidence="4 5">
    <name type="scientific">Actinoplanes regularis</name>
    <dbReference type="NCBI Taxonomy" id="52697"/>
    <lineage>
        <taxon>Bacteria</taxon>
        <taxon>Bacillati</taxon>
        <taxon>Actinomycetota</taxon>
        <taxon>Actinomycetes</taxon>
        <taxon>Micromonosporales</taxon>
        <taxon>Micromonosporaceae</taxon>
        <taxon>Actinoplanes</taxon>
    </lineage>
</organism>
<name>A0A239B427_9ACTN</name>
<dbReference type="EMBL" id="FZNR01000008">
    <property type="protein sequence ID" value="SNS02600.1"/>
    <property type="molecule type" value="Genomic_DNA"/>
</dbReference>
<evidence type="ECO:0000256" key="1">
    <source>
        <dbReference type="ARBA" id="ARBA00023015"/>
    </source>
</evidence>
<keyword evidence="2" id="KW-0804">Transcription</keyword>
<protein>
    <submittedName>
        <fullName evidence="4">Uncharacterized protein</fullName>
    </submittedName>
</protein>